<dbReference type="RefSeq" id="WP_204721508.1">
    <property type="nucleotide sequence ID" value="NZ_JACSNR010000009.1"/>
</dbReference>
<gene>
    <name evidence="2" type="ORF">H9X81_09385</name>
</gene>
<keyword evidence="3" id="KW-1185">Reference proteome</keyword>
<organism evidence="2 3">
    <name type="scientific">Hydrogenoanaerobacterium saccharovorans</name>
    <dbReference type="NCBI Taxonomy" id="474960"/>
    <lineage>
        <taxon>Bacteria</taxon>
        <taxon>Bacillati</taxon>
        <taxon>Bacillota</taxon>
        <taxon>Clostridia</taxon>
        <taxon>Eubacteriales</taxon>
        <taxon>Oscillospiraceae</taxon>
        <taxon>Hydrogenoanaerobacterium</taxon>
    </lineage>
</organism>
<evidence type="ECO:0000313" key="2">
    <source>
        <dbReference type="EMBL" id="MBM6923896.1"/>
    </source>
</evidence>
<comment type="caution">
    <text evidence="2">The sequence shown here is derived from an EMBL/GenBank/DDBJ whole genome shotgun (WGS) entry which is preliminary data.</text>
</comment>
<sequence length="383" mass="41289">MRFPRRIIGRIGGSGRRAARLQAILMGTALTAASAAGVAGVWQGAAPAAADFFQDTALLAGAAAMPEGTLGALRRQLTPSPSSAVTAEISPGITFTDPEPEVTDQKPVRVQPPEISPEYRGVLISETMAGSPSAVCWQIGAGWLRNYTEIPRAQIDAELSEPLELAPKADGRVEVLIMHTHATESYEGYDSEYYDTRNTWRSTDNNENMVAVGNVIEEELRKAGIGVVHDTQQFDYPSYNGSYDRAAVAVKEYLAQYPDIQLILDVHRDGIQRDTTTIVKPATEIDGEPAAQIMILCGSDPGVGDWGENLRTAAAVTNLLESRYPTLTRPIYFSTGRYNMNLSGGTILLEFGSQANTLEEALTSARLTGQALGEWLQELAGNA</sequence>
<protein>
    <submittedName>
        <fullName evidence="2">Stage II sporulation protein P</fullName>
    </submittedName>
</protein>
<name>A0ABS2GPJ9_9FIRM</name>
<reference evidence="2 3" key="1">
    <citation type="journal article" date="2021" name="Sci. Rep.">
        <title>The distribution of antibiotic resistance genes in chicken gut microbiota commensals.</title>
        <authorList>
            <person name="Juricova H."/>
            <person name="Matiasovicova J."/>
            <person name="Kubasova T."/>
            <person name="Cejkova D."/>
            <person name="Rychlik I."/>
        </authorList>
    </citation>
    <scope>NUCLEOTIDE SEQUENCE [LARGE SCALE GENOMIC DNA]</scope>
    <source>
        <strain evidence="2 3">An564</strain>
    </source>
</reference>
<dbReference type="NCBIfam" id="TIGR02867">
    <property type="entry name" value="spore_II_P"/>
    <property type="match status" value="1"/>
</dbReference>
<accession>A0ABS2GPJ9</accession>
<dbReference type="Proteomes" id="UP000724149">
    <property type="component" value="Unassembled WGS sequence"/>
</dbReference>
<dbReference type="Pfam" id="PF07454">
    <property type="entry name" value="SpoIIP"/>
    <property type="match status" value="1"/>
</dbReference>
<evidence type="ECO:0000313" key="3">
    <source>
        <dbReference type="Proteomes" id="UP000724149"/>
    </source>
</evidence>
<evidence type="ECO:0000256" key="1">
    <source>
        <dbReference type="SAM" id="MobiDB-lite"/>
    </source>
</evidence>
<dbReference type="EMBL" id="JACSNR010000009">
    <property type="protein sequence ID" value="MBM6923896.1"/>
    <property type="molecule type" value="Genomic_DNA"/>
</dbReference>
<feature type="region of interest" description="Disordered" evidence="1">
    <location>
        <begin position="91"/>
        <end position="113"/>
    </location>
</feature>
<proteinExistence type="predicted"/>
<dbReference type="InterPro" id="IPR010897">
    <property type="entry name" value="Spore_II_P"/>
</dbReference>